<dbReference type="Proteomes" id="UP001642464">
    <property type="component" value="Unassembled WGS sequence"/>
</dbReference>
<feature type="transmembrane region" description="Helical" evidence="1">
    <location>
        <begin position="700"/>
        <end position="720"/>
    </location>
</feature>
<feature type="transmembrane region" description="Helical" evidence="1">
    <location>
        <begin position="444"/>
        <end position="468"/>
    </location>
</feature>
<evidence type="ECO:0000313" key="3">
    <source>
        <dbReference type="EMBL" id="CAK8985137.1"/>
    </source>
</evidence>
<feature type="transmembrane region" description="Helical" evidence="1">
    <location>
        <begin position="92"/>
        <end position="112"/>
    </location>
</feature>
<keyword evidence="4" id="KW-1185">Reference proteome</keyword>
<comment type="caution">
    <text evidence="3">The sequence shown here is derived from an EMBL/GenBank/DDBJ whole genome shotgun (WGS) entry which is preliminary data.</text>
</comment>
<feature type="transmembrane region" description="Helical" evidence="1">
    <location>
        <begin position="488"/>
        <end position="506"/>
    </location>
</feature>
<organism evidence="3 4">
    <name type="scientific">Durusdinium trenchii</name>
    <dbReference type="NCBI Taxonomy" id="1381693"/>
    <lineage>
        <taxon>Eukaryota</taxon>
        <taxon>Sar</taxon>
        <taxon>Alveolata</taxon>
        <taxon>Dinophyceae</taxon>
        <taxon>Suessiales</taxon>
        <taxon>Symbiodiniaceae</taxon>
        <taxon>Durusdinium</taxon>
    </lineage>
</organism>
<keyword evidence="1" id="KW-0472">Membrane</keyword>
<keyword evidence="2" id="KW-0732">Signal</keyword>
<sequence length="840" mass="91973">MAPAASPWALAAILTWCVGKLQCGDPTTGTLRNASIPDEKMHLCRHCQVEACQTCKAGPPGASGPALERCVKCFPGYTLTPEGECEMNGESFFVAIAVVGALVTVVAVGWYFSVVFKPCVNQEGIAEGMEGQNRAMITMPHEPGEEPQPYPLSTNLLTTNVAGAGTMLFFRFQFALLFWAVALMGVWFGFVFLVSEDLMIIGNREAKSPQVLCAVVKWGRDRQLDLLWTKVAWLIIAYVFSVLGAAIYAILAAKLRADADSTYNSMADFVARLDGLPSFNGSERVEASPVRSATGSAVVGVSVAWDYRAVSGRVSAAIDKELELFAEETPVTAGPGPYPGDGDGISDKITRSILDAWHVHLQDGGHHPSDEATKQMLLDMKSTPTAFVVFESESAKKAAVDAVKRSGGILIGRENCTLSSVLAEPEEILWANLSISKGQRAANLFQGTLLVSGACLLWTLLLYLPYAFYMASFTYANGDEPGPFSEGIFITLVVLSQIGLFVCSSVASKGAGFHYEDQVHRSYTMFYNAALVLNLALDLVLQTYLSYLQMVGVGVHTADGQLLGSMTDFQDIFESYPMQKSLGKLLFKYCWPCTFFVPFLFEPVVAQFLPKHIAKILVGANPRIRGEMAEKAFELNEMEPGRYADIIFNLILVTCIPFIAPAYMAMTFGALIISHVYLYSYDRVKVLRYVGKYQWSSPEVHNLAQKLFSIPVCILAGALVFKCNQFSGGKALGSGVLKGPYLWCSILGAMVLHLIAHCCMLDFINKRFEDEEGDESTEKYETCAKRIPATHFSTNPVHCLRSKFILEQKPPQAIYAVGKEHTMLANPEIGSHYQKKPAKK</sequence>
<name>A0ABP0H4J1_9DINO</name>
<evidence type="ECO:0000256" key="1">
    <source>
        <dbReference type="SAM" id="Phobius"/>
    </source>
</evidence>
<feature type="chain" id="PRO_5047120974" evidence="2">
    <location>
        <begin position="24"/>
        <end position="840"/>
    </location>
</feature>
<reference evidence="3 4" key="1">
    <citation type="submission" date="2024-02" db="EMBL/GenBank/DDBJ databases">
        <authorList>
            <person name="Chen Y."/>
            <person name="Shah S."/>
            <person name="Dougan E. K."/>
            <person name="Thang M."/>
            <person name="Chan C."/>
        </authorList>
    </citation>
    <scope>NUCLEOTIDE SEQUENCE [LARGE SCALE GENOMIC DNA]</scope>
</reference>
<feature type="transmembrane region" description="Helical" evidence="1">
    <location>
        <begin position="646"/>
        <end position="679"/>
    </location>
</feature>
<accession>A0ABP0H4J1</accession>
<feature type="signal peptide" evidence="2">
    <location>
        <begin position="1"/>
        <end position="23"/>
    </location>
</feature>
<evidence type="ECO:0000313" key="4">
    <source>
        <dbReference type="Proteomes" id="UP001642464"/>
    </source>
</evidence>
<evidence type="ECO:0000256" key="2">
    <source>
        <dbReference type="SAM" id="SignalP"/>
    </source>
</evidence>
<feature type="transmembrane region" description="Helical" evidence="1">
    <location>
        <begin position="526"/>
        <end position="545"/>
    </location>
</feature>
<gene>
    <name evidence="3" type="ORF">SCF082_LOCUS15</name>
</gene>
<feature type="transmembrane region" description="Helical" evidence="1">
    <location>
        <begin position="174"/>
        <end position="194"/>
    </location>
</feature>
<keyword evidence="1" id="KW-0812">Transmembrane</keyword>
<feature type="transmembrane region" description="Helical" evidence="1">
    <location>
        <begin position="231"/>
        <end position="251"/>
    </location>
</feature>
<proteinExistence type="predicted"/>
<dbReference type="EMBL" id="CAXAMM010000001">
    <property type="protein sequence ID" value="CAK8985137.1"/>
    <property type="molecule type" value="Genomic_DNA"/>
</dbReference>
<feature type="transmembrane region" description="Helical" evidence="1">
    <location>
        <begin position="740"/>
        <end position="764"/>
    </location>
</feature>
<protein>
    <submittedName>
        <fullName evidence="3">Uncharacterized protein</fullName>
    </submittedName>
</protein>
<keyword evidence="1" id="KW-1133">Transmembrane helix</keyword>